<organism evidence="3 4">
    <name type="scientific">Loigolactobacillus jiayinensis</name>
    <dbReference type="NCBI Taxonomy" id="2486016"/>
    <lineage>
        <taxon>Bacteria</taxon>
        <taxon>Bacillati</taxon>
        <taxon>Bacillota</taxon>
        <taxon>Bacilli</taxon>
        <taxon>Lactobacillales</taxon>
        <taxon>Lactobacillaceae</taxon>
        <taxon>Loigolactobacillus</taxon>
    </lineage>
</organism>
<sequence length="88" mass="9565">MANPSFQQFAAKTAKKAQISYTRAVRTGGGIDGSEILTYEGIPTICIGIPVRYEHTNYGMVAYQDFADTVKLVEEIITGLSSEKIAAF</sequence>
<dbReference type="Pfam" id="PF05343">
    <property type="entry name" value="Peptidase_M42"/>
    <property type="match status" value="1"/>
</dbReference>
<protein>
    <recommendedName>
        <fullName evidence="5">M42 glutamyl aminopeptidase</fullName>
    </recommendedName>
</protein>
<gene>
    <name evidence="3" type="ORF">ACFQGP_00210</name>
</gene>
<dbReference type="EMBL" id="JBHSSL010000002">
    <property type="protein sequence ID" value="MFC6169010.1"/>
    <property type="molecule type" value="Genomic_DNA"/>
</dbReference>
<keyword evidence="1" id="KW-0479">Metal-binding</keyword>
<evidence type="ECO:0000256" key="1">
    <source>
        <dbReference type="ARBA" id="ARBA00022723"/>
    </source>
</evidence>
<evidence type="ECO:0000313" key="4">
    <source>
        <dbReference type="Proteomes" id="UP001596289"/>
    </source>
</evidence>
<keyword evidence="4" id="KW-1185">Reference proteome</keyword>
<proteinExistence type="predicted"/>
<dbReference type="SUPFAM" id="SSF53187">
    <property type="entry name" value="Zn-dependent exopeptidases"/>
    <property type="match status" value="1"/>
</dbReference>
<evidence type="ECO:0000313" key="3">
    <source>
        <dbReference type="EMBL" id="MFC6169010.1"/>
    </source>
</evidence>
<name>A0ABW1RCU7_9LACO</name>
<evidence type="ECO:0000256" key="2">
    <source>
        <dbReference type="ARBA" id="ARBA00022801"/>
    </source>
</evidence>
<dbReference type="InterPro" id="IPR051464">
    <property type="entry name" value="Peptidase_M42_aminopept"/>
</dbReference>
<dbReference type="RefSeq" id="WP_225416713.1">
    <property type="nucleotide sequence ID" value="NZ_JBHSSL010000002.1"/>
</dbReference>
<accession>A0ABW1RCU7</accession>
<evidence type="ECO:0008006" key="5">
    <source>
        <dbReference type="Google" id="ProtNLM"/>
    </source>
</evidence>
<comment type="caution">
    <text evidence="3">The sequence shown here is derived from an EMBL/GenBank/DDBJ whole genome shotgun (WGS) entry which is preliminary data.</text>
</comment>
<reference evidence="4" key="1">
    <citation type="journal article" date="2019" name="Int. J. Syst. Evol. Microbiol.">
        <title>The Global Catalogue of Microorganisms (GCM) 10K type strain sequencing project: providing services to taxonomists for standard genome sequencing and annotation.</title>
        <authorList>
            <consortium name="The Broad Institute Genomics Platform"/>
            <consortium name="The Broad Institute Genome Sequencing Center for Infectious Disease"/>
            <person name="Wu L."/>
            <person name="Ma J."/>
        </authorList>
    </citation>
    <scope>NUCLEOTIDE SEQUENCE [LARGE SCALE GENOMIC DNA]</scope>
    <source>
        <strain evidence="4">CCM 8904</strain>
    </source>
</reference>
<dbReference type="PANTHER" id="PTHR32481">
    <property type="entry name" value="AMINOPEPTIDASE"/>
    <property type="match status" value="1"/>
</dbReference>
<dbReference type="Proteomes" id="UP001596289">
    <property type="component" value="Unassembled WGS sequence"/>
</dbReference>
<dbReference type="PANTHER" id="PTHR32481:SF0">
    <property type="entry name" value="AMINOPEPTIDASE YPDE-RELATED"/>
    <property type="match status" value="1"/>
</dbReference>
<keyword evidence="2" id="KW-0378">Hydrolase</keyword>
<dbReference type="InterPro" id="IPR008007">
    <property type="entry name" value="Peptidase_M42"/>
</dbReference>
<dbReference type="Gene3D" id="3.40.630.10">
    <property type="entry name" value="Zn peptidases"/>
    <property type="match status" value="1"/>
</dbReference>